<organism evidence="2 3">
    <name type="scientific">Microdochium trichocladiopsis</name>
    <dbReference type="NCBI Taxonomy" id="1682393"/>
    <lineage>
        <taxon>Eukaryota</taxon>
        <taxon>Fungi</taxon>
        <taxon>Dikarya</taxon>
        <taxon>Ascomycota</taxon>
        <taxon>Pezizomycotina</taxon>
        <taxon>Sordariomycetes</taxon>
        <taxon>Xylariomycetidae</taxon>
        <taxon>Xylariales</taxon>
        <taxon>Microdochiaceae</taxon>
        <taxon>Microdochium</taxon>
    </lineage>
</organism>
<keyword evidence="3" id="KW-1185">Reference proteome</keyword>
<dbReference type="PANTHER" id="PTHR37540:SF9">
    <property type="entry name" value="ZN(2)-C6 FUNGAL-TYPE DOMAIN-CONTAINING PROTEIN"/>
    <property type="match status" value="1"/>
</dbReference>
<keyword evidence="1" id="KW-0539">Nucleus</keyword>
<dbReference type="RefSeq" id="XP_046011443.1">
    <property type="nucleotide sequence ID" value="XM_046151706.1"/>
</dbReference>
<name>A0A9P9BPJ1_9PEZI</name>
<comment type="caution">
    <text evidence="2">The sequence shown here is derived from an EMBL/GenBank/DDBJ whole genome shotgun (WGS) entry which is preliminary data.</text>
</comment>
<proteinExistence type="predicted"/>
<dbReference type="InterPro" id="IPR021858">
    <property type="entry name" value="Fun_TF"/>
</dbReference>
<accession>A0A9P9BPJ1</accession>
<reference evidence="2" key="1">
    <citation type="journal article" date="2021" name="Nat. Commun.">
        <title>Genetic determinants of endophytism in the Arabidopsis root mycobiome.</title>
        <authorList>
            <person name="Mesny F."/>
            <person name="Miyauchi S."/>
            <person name="Thiergart T."/>
            <person name="Pickel B."/>
            <person name="Atanasova L."/>
            <person name="Karlsson M."/>
            <person name="Huettel B."/>
            <person name="Barry K.W."/>
            <person name="Haridas S."/>
            <person name="Chen C."/>
            <person name="Bauer D."/>
            <person name="Andreopoulos W."/>
            <person name="Pangilinan J."/>
            <person name="LaButti K."/>
            <person name="Riley R."/>
            <person name="Lipzen A."/>
            <person name="Clum A."/>
            <person name="Drula E."/>
            <person name="Henrissat B."/>
            <person name="Kohler A."/>
            <person name="Grigoriev I.V."/>
            <person name="Martin F.M."/>
            <person name="Hacquard S."/>
        </authorList>
    </citation>
    <scope>NUCLEOTIDE SEQUENCE</scope>
    <source>
        <strain evidence="2">MPI-CAGE-CH-0230</strain>
    </source>
</reference>
<evidence type="ECO:0000313" key="2">
    <source>
        <dbReference type="EMBL" id="KAH7029155.1"/>
    </source>
</evidence>
<dbReference type="PANTHER" id="PTHR37540">
    <property type="entry name" value="TRANSCRIPTION FACTOR (ACR-2), PUTATIVE-RELATED-RELATED"/>
    <property type="match status" value="1"/>
</dbReference>
<protein>
    <submittedName>
        <fullName evidence="2">Uncharacterized protein</fullName>
    </submittedName>
</protein>
<dbReference type="GeneID" id="70181252"/>
<evidence type="ECO:0000256" key="1">
    <source>
        <dbReference type="ARBA" id="ARBA00023242"/>
    </source>
</evidence>
<dbReference type="EMBL" id="JAGTJQ010000006">
    <property type="protein sequence ID" value="KAH7029155.1"/>
    <property type="molecule type" value="Genomic_DNA"/>
</dbReference>
<dbReference type="Pfam" id="PF11951">
    <property type="entry name" value="Fungal_trans_2"/>
    <property type="match status" value="1"/>
</dbReference>
<dbReference type="Proteomes" id="UP000756346">
    <property type="component" value="Unassembled WGS sequence"/>
</dbReference>
<gene>
    <name evidence="2" type="ORF">B0I36DRAFT_290568</name>
</gene>
<evidence type="ECO:0000313" key="3">
    <source>
        <dbReference type="Proteomes" id="UP000756346"/>
    </source>
</evidence>
<dbReference type="OrthoDB" id="415825at2759"/>
<dbReference type="AlphaFoldDB" id="A0A9P9BPJ1"/>
<sequence>MTFENAELLHYYLRRVIPNLVSIDGETEPVVWKNNVLPWQLQSPLMPQIALLMAATTRGLERGTMKDTFAIKAKVLNCINAYLATSTPVTFQAVAAEAVGCIMSMVVTEWFWGSEEGMRAHHRGIKELIILCGGISRLNDAVRRSITVLTDYEIACGFEEDLCWQQGDPMYKQAWVVPISWPAGFDSPLVDSPYTFREKQAELGITSSAAAILDDVRFLTNSITALTSATPASKLKIQTTASWLHRRLKEASATEKNGAPDALAETVRLAGLVHSYSIMTITPFSQYPDLSVLAALSDAALRVPLTTWRDIPGIYLWVLLVLCPSTKADMRGKYIRRKMATTGLSIGFEDFIFSIGCLRSCWQVQRWIAHGGDTLCWLTGQTTEFD</sequence>